<dbReference type="GO" id="GO:0000062">
    <property type="term" value="F:fatty-acyl-CoA binding"/>
    <property type="evidence" value="ECO:0007669"/>
    <property type="project" value="InterPro"/>
</dbReference>
<evidence type="ECO:0000256" key="2">
    <source>
        <dbReference type="SAM" id="MobiDB-lite"/>
    </source>
</evidence>
<evidence type="ECO:0000313" key="4">
    <source>
        <dbReference type="EMBL" id="GMS89735.1"/>
    </source>
</evidence>
<organism evidence="4 5">
    <name type="scientific">Pristionchus entomophagus</name>
    <dbReference type="NCBI Taxonomy" id="358040"/>
    <lineage>
        <taxon>Eukaryota</taxon>
        <taxon>Metazoa</taxon>
        <taxon>Ecdysozoa</taxon>
        <taxon>Nematoda</taxon>
        <taxon>Chromadorea</taxon>
        <taxon>Rhabditida</taxon>
        <taxon>Rhabditina</taxon>
        <taxon>Diplogasteromorpha</taxon>
        <taxon>Diplogasteroidea</taxon>
        <taxon>Neodiplogasteridae</taxon>
        <taxon>Pristionchus</taxon>
    </lineage>
</organism>
<sequence>SSGSLSMSHPKFVAAMDSLKEFRARLARIQTVKGQFELLVRFDEESTPLWGLYQQALLGDIRVPKRNYTDPAEQSTMWGWRRGNEKWHAWNRCKGLTREEATTSFIEGVHSLLGKVEEMIEEWRDDQDPRVPDRVAVEAAEDRREERREGRERAKDERRTRDAWMTSA</sequence>
<feature type="domain" description="ACB" evidence="3">
    <location>
        <begin position="18"/>
        <end position="118"/>
    </location>
</feature>
<evidence type="ECO:0000259" key="3">
    <source>
        <dbReference type="PROSITE" id="PS51228"/>
    </source>
</evidence>
<feature type="compositionally biased region" description="Basic and acidic residues" evidence="2">
    <location>
        <begin position="124"/>
        <end position="162"/>
    </location>
</feature>
<name>A0AAV5T2N8_9BILA</name>
<dbReference type="GO" id="GO:0006631">
    <property type="term" value="P:fatty acid metabolic process"/>
    <property type="evidence" value="ECO:0007669"/>
    <property type="project" value="TreeGrafter"/>
</dbReference>
<feature type="non-terminal residue" evidence="4">
    <location>
        <position position="1"/>
    </location>
</feature>
<dbReference type="SUPFAM" id="SSF47027">
    <property type="entry name" value="Acyl-CoA binding protein"/>
    <property type="match status" value="1"/>
</dbReference>
<gene>
    <name evidence="4" type="ORF">PENTCL1PPCAC_11910</name>
</gene>
<dbReference type="PANTHER" id="PTHR23310">
    <property type="entry name" value="ACYL-COA-BINDING PROTEIN, ACBP"/>
    <property type="match status" value="1"/>
</dbReference>
<dbReference type="PROSITE" id="PS51228">
    <property type="entry name" value="ACB_2"/>
    <property type="match status" value="1"/>
</dbReference>
<reference evidence="4" key="1">
    <citation type="submission" date="2023-10" db="EMBL/GenBank/DDBJ databases">
        <title>Genome assembly of Pristionchus species.</title>
        <authorList>
            <person name="Yoshida K."/>
            <person name="Sommer R.J."/>
        </authorList>
    </citation>
    <scope>NUCLEOTIDE SEQUENCE</scope>
    <source>
        <strain evidence="4">RS0144</strain>
    </source>
</reference>
<accession>A0AAV5T2N8</accession>
<comment type="caution">
    <text evidence="4">The sequence shown here is derived from an EMBL/GenBank/DDBJ whole genome shotgun (WGS) entry which is preliminary data.</text>
</comment>
<dbReference type="InterPro" id="IPR035984">
    <property type="entry name" value="Acyl-CoA-binding_sf"/>
</dbReference>
<evidence type="ECO:0000313" key="5">
    <source>
        <dbReference type="Proteomes" id="UP001432027"/>
    </source>
</evidence>
<dbReference type="InterPro" id="IPR000582">
    <property type="entry name" value="Acyl-CoA-binding_protein"/>
</dbReference>
<dbReference type="Gene3D" id="1.20.80.10">
    <property type="match status" value="1"/>
</dbReference>
<proteinExistence type="predicted"/>
<dbReference type="Proteomes" id="UP001432027">
    <property type="component" value="Unassembled WGS sequence"/>
</dbReference>
<keyword evidence="5" id="KW-1185">Reference proteome</keyword>
<dbReference type="EMBL" id="BTSX01000003">
    <property type="protein sequence ID" value="GMS89735.1"/>
    <property type="molecule type" value="Genomic_DNA"/>
</dbReference>
<evidence type="ECO:0000256" key="1">
    <source>
        <dbReference type="ARBA" id="ARBA00023121"/>
    </source>
</evidence>
<dbReference type="InterPro" id="IPR014352">
    <property type="entry name" value="FERM/acyl-CoA-bd_prot_sf"/>
</dbReference>
<keyword evidence="1" id="KW-0446">Lipid-binding</keyword>
<dbReference type="Pfam" id="PF00887">
    <property type="entry name" value="ACBP"/>
    <property type="match status" value="1"/>
</dbReference>
<protein>
    <recommendedName>
        <fullName evidence="3">ACB domain-containing protein</fullName>
    </recommendedName>
</protein>
<feature type="region of interest" description="Disordered" evidence="2">
    <location>
        <begin position="124"/>
        <end position="168"/>
    </location>
</feature>
<dbReference type="AlphaFoldDB" id="A0AAV5T2N8"/>
<dbReference type="PANTHER" id="PTHR23310:SF124">
    <property type="entry name" value="ACB DOMAIN-CONTAINING PROTEIN"/>
    <property type="match status" value="1"/>
</dbReference>
<feature type="non-terminal residue" evidence="4">
    <location>
        <position position="168"/>
    </location>
</feature>